<reference evidence="3" key="2">
    <citation type="submission" date="2025-08" db="UniProtKB">
        <authorList>
            <consortium name="RefSeq"/>
        </authorList>
    </citation>
    <scope>IDENTIFICATION</scope>
</reference>
<organism evidence="2 3">
    <name type="scientific">Gossypium hirsutum</name>
    <name type="common">Upland cotton</name>
    <name type="synonym">Gossypium mexicanum</name>
    <dbReference type="NCBI Taxonomy" id="3635"/>
    <lineage>
        <taxon>Eukaryota</taxon>
        <taxon>Viridiplantae</taxon>
        <taxon>Streptophyta</taxon>
        <taxon>Embryophyta</taxon>
        <taxon>Tracheophyta</taxon>
        <taxon>Spermatophyta</taxon>
        <taxon>Magnoliopsida</taxon>
        <taxon>eudicotyledons</taxon>
        <taxon>Gunneridae</taxon>
        <taxon>Pentapetalae</taxon>
        <taxon>rosids</taxon>
        <taxon>malvids</taxon>
        <taxon>Malvales</taxon>
        <taxon>Malvaceae</taxon>
        <taxon>Malvoideae</taxon>
        <taxon>Gossypium</taxon>
    </lineage>
</organism>
<accession>A0ABM2Z5L5</accession>
<dbReference type="PANTHER" id="PTHR35317">
    <property type="entry name" value="OS04G0629600 PROTEIN"/>
    <property type="match status" value="1"/>
</dbReference>
<dbReference type="InterPro" id="IPR054722">
    <property type="entry name" value="PolX-like_BBD"/>
</dbReference>
<name>A0ABM2Z5L5_GOSHI</name>
<dbReference type="RefSeq" id="XP_040938011.1">
    <property type="nucleotide sequence ID" value="XM_041082077.1"/>
</dbReference>
<dbReference type="Pfam" id="PF22936">
    <property type="entry name" value="Pol_BBD"/>
    <property type="match status" value="1"/>
</dbReference>
<gene>
    <name evidence="3" type="primary">LOC121210012</name>
</gene>
<evidence type="ECO:0000259" key="1">
    <source>
        <dbReference type="Pfam" id="PF22936"/>
    </source>
</evidence>
<evidence type="ECO:0000313" key="2">
    <source>
        <dbReference type="Proteomes" id="UP000818029"/>
    </source>
</evidence>
<sequence length="370" mass="42425">MGDVIQLQVPQLTKTNYGNWSIRMKALLGSQDCWEIVEKGYIEPRDAATEAALSNDAKKALREARKKDQKALNSIFQGMDESTFEKISDVKNAKNAWEILQKSFQGVEKAKKVRLQSLRAEFEMLKMKSSENIDDYANRVKSVVNEMKRNGETLDEVRVMEMDERNHVAVAAEGNEKVESSVFLTYGENEDRKRSVWYLDNGASNHMCGRKELFTELDETVHGQITFGDNSHAEIKGKGKVVITQRNEEKKYISDVYYVPALKSNLISLGQLLEKGYEVHMKDRSLAIRNKSGELVVRVDMTRNRLFTLDIESGEVKCMKTDLKNESCLSVESMSNKKCKTQDTRRSMERSQAKSWTPQNFWMHCICTRS</sequence>
<keyword evidence="2" id="KW-1185">Reference proteome</keyword>
<dbReference type="GeneID" id="121210012"/>
<evidence type="ECO:0000313" key="3">
    <source>
        <dbReference type="RefSeq" id="XP_040938011.1"/>
    </source>
</evidence>
<reference evidence="2" key="1">
    <citation type="journal article" date="2020" name="Nat. Genet.">
        <title>Genomic diversifications of five Gossypium allopolyploid species and their impact on cotton improvement.</title>
        <authorList>
            <person name="Chen Z.J."/>
            <person name="Sreedasyam A."/>
            <person name="Ando A."/>
            <person name="Song Q."/>
            <person name="De Santiago L.M."/>
            <person name="Hulse-Kemp A.M."/>
            <person name="Ding M."/>
            <person name="Ye W."/>
            <person name="Kirkbride R.C."/>
            <person name="Jenkins J."/>
            <person name="Plott C."/>
            <person name="Lovell J."/>
            <person name="Lin Y.M."/>
            <person name="Vaughn R."/>
            <person name="Liu B."/>
            <person name="Simpson S."/>
            <person name="Scheffler B.E."/>
            <person name="Wen L."/>
            <person name="Saski C.A."/>
            <person name="Grover C.E."/>
            <person name="Hu G."/>
            <person name="Conover J.L."/>
            <person name="Carlson J.W."/>
            <person name="Shu S."/>
            <person name="Boston L.B."/>
            <person name="Williams M."/>
            <person name="Peterson D.G."/>
            <person name="McGee K."/>
            <person name="Jones D.C."/>
            <person name="Wendel J.F."/>
            <person name="Stelly D.M."/>
            <person name="Grimwood J."/>
            <person name="Schmutz J."/>
        </authorList>
    </citation>
    <scope>NUCLEOTIDE SEQUENCE [LARGE SCALE GENOMIC DNA]</scope>
    <source>
        <strain evidence="2">cv. TM-1</strain>
    </source>
</reference>
<dbReference type="Pfam" id="PF14223">
    <property type="entry name" value="Retrotran_gag_2"/>
    <property type="match status" value="1"/>
</dbReference>
<protein>
    <recommendedName>
        <fullName evidence="1">Retrovirus-related Pol polyprotein from transposon TNT 1-94-like beta-barrel domain-containing protein</fullName>
    </recommendedName>
</protein>
<dbReference type="Proteomes" id="UP000818029">
    <property type="component" value="Chromosome A11"/>
</dbReference>
<proteinExistence type="predicted"/>
<feature type="domain" description="Retrovirus-related Pol polyprotein from transposon TNT 1-94-like beta-barrel" evidence="1">
    <location>
        <begin position="197"/>
        <end position="277"/>
    </location>
</feature>
<dbReference type="PANTHER" id="PTHR35317:SF28">
    <property type="entry name" value="ZINC FINGER, CCHC-TYPE, RIBONUCLEASE H-LIKE DOMAIN, GAG-PRE-INTEGRASE DOMAIN PROTEIN-RELATED"/>
    <property type="match status" value="1"/>
</dbReference>